<evidence type="ECO:0000313" key="7">
    <source>
        <dbReference type="EMBL" id="ODA34876.1"/>
    </source>
</evidence>
<feature type="transmembrane region" description="Helical" evidence="6">
    <location>
        <begin position="170"/>
        <end position="194"/>
    </location>
</feature>
<dbReference type="GO" id="GO:0016020">
    <property type="term" value="C:membrane"/>
    <property type="evidence" value="ECO:0007669"/>
    <property type="project" value="UniProtKB-SubCell"/>
</dbReference>
<reference evidence="7 8" key="1">
    <citation type="submission" date="2016-05" db="EMBL/GenBank/DDBJ databases">
        <title>Genomic and physiological characterization of Planctopirus sp. isolated from fresh water lake.</title>
        <authorList>
            <person name="Subhash Y."/>
            <person name="Ramana C."/>
        </authorList>
    </citation>
    <scope>NUCLEOTIDE SEQUENCE [LARGE SCALE GENOMIC DNA]</scope>
    <source>
        <strain evidence="7 8">JC280</strain>
    </source>
</reference>
<dbReference type="PANTHER" id="PTHR21716:SF4">
    <property type="entry name" value="TRANSMEMBRANE PROTEIN 245"/>
    <property type="match status" value="1"/>
</dbReference>
<keyword evidence="8" id="KW-1185">Reference proteome</keyword>
<feature type="transmembrane region" description="Helical" evidence="6">
    <location>
        <begin position="256"/>
        <end position="279"/>
    </location>
</feature>
<feature type="transmembrane region" description="Helical" evidence="6">
    <location>
        <begin position="70"/>
        <end position="94"/>
    </location>
</feature>
<organism evidence="7 8">
    <name type="scientific">Planctopirus hydrillae</name>
    <dbReference type="NCBI Taxonomy" id="1841610"/>
    <lineage>
        <taxon>Bacteria</taxon>
        <taxon>Pseudomonadati</taxon>
        <taxon>Planctomycetota</taxon>
        <taxon>Planctomycetia</taxon>
        <taxon>Planctomycetales</taxon>
        <taxon>Planctomycetaceae</taxon>
        <taxon>Planctopirus</taxon>
    </lineage>
</organism>
<feature type="transmembrane region" description="Helical" evidence="6">
    <location>
        <begin position="40"/>
        <end position="58"/>
    </location>
</feature>
<name>A0A1C3ENQ7_9PLAN</name>
<comment type="similarity">
    <text evidence="2">Belongs to the autoinducer-2 exporter (AI-2E) (TC 2.A.86) family.</text>
</comment>
<feature type="transmembrane region" description="Helical" evidence="6">
    <location>
        <begin position="12"/>
        <end position="34"/>
    </location>
</feature>
<comment type="caution">
    <text evidence="7">The sequence shown here is derived from an EMBL/GenBank/DDBJ whole genome shotgun (WGS) entry which is preliminary data.</text>
</comment>
<dbReference type="EMBL" id="LYDR01000039">
    <property type="protein sequence ID" value="ODA34876.1"/>
    <property type="molecule type" value="Genomic_DNA"/>
</dbReference>
<dbReference type="RefSeq" id="WP_068846368.1">
    <property type="nucleotide sequence ID" value="NZ_LYDR01000039.1"/>
</dbReference>
<evidence type="ECO:0000256" key="3">
    <source>
        <dbReference type="ARBA" id="ARBA00022692"/>
    </source>
</evidence>
<dbReference type="AlphaFoldDB" id="A0A1C3ENQ7"/>
<protein>
    <recommendedName>
        <fullName evidence="9">AI-2E family transporter</fullName>
    </recommendedName>
</protein>
<gene>
    <name evidence="7" type="ORF">A6X21_04295</name>
</gene>
<evidence type="ECO:0000256" key="6">
    <source>
        <dbReference type="SAM" id="Phobius"/>
    </source>
</evidence>
<evidence type="ECO:0000256" key="1">
    <source>
        <dbReference type="ARBA" id="ARBA00004141"/>
    </source>
</evidence>
<sequence length="424" mass="45077">MPSTADSLRDQSTVKIVSLLVLSVVMVIFILMFYQVMAPYLMSLLLAGVLAILAQPLHSRSLSYFPKWNSLAAGLTTTGVVVVIVLPILFAILLTGLELSVFVQDNLSDSSWEQIKSTVSLRIDQFVQRILPWMPAGADPEGVKQQLLLGIQNQVKQLGVGASEIASSTWGIIGTLINFFIQLTVCLMGLYFFLADGPRILRGAQNLIPIQPEYQQQVFDQFTKVTRSVVMGTLVAAIGQGIAMSLAAGVLGIGHIFVIGMVTTVAAMIPMIGAAGVYVPLAIYLATQGHYVTATGLFLFGFLVISSIDNVVRAYTLSSNVQMHPLLGFVSILGGLEAFGLWGIFLGPMIASVLYALAKIFNQELKSFMATSTPAKGVITGEKTPVATVVSDVTSTIIATPAAVVATMVEAAPPVAEAPKPPAC</sequence>
<feature type="transmembrane region" description="Helical" evidence="6">
    <location>
        <begin position="328"/>
        <end position="357"/>
    </location>
</feature>
<feature type="transmembrane region" description="Helical" evidence="6">
    <location>
        <begin position="229"/>
        <end position="250"/>
    </location>
</feature>
<feature type="transmembrane region" description="Helical" evidence="6">
    <location>
        <begin position="291"/>
        <end position="308"/>
    </location>
</feature>
<keyword evidence="4 6" id="KW-1133">Transmembrane helix</keyword>
<keyword evidence="3 6" id="KW-0812">Transmembrane</keyword>
<evidence type="ECO:0000256" key="4">
    <source>
        <dbReference type="ARBA" id="ARBA00022989"/>
    </source>
</evidence>
<comment type="subcellular location">
    <subcellularLocation>
        <location evidence="1">Membrane</location>
        <topology evidence="1">Multi-pass membrane protein</topology>
    </subcellularLocation>
</comment>
<evidence type="ECO:0000256" key="2">
    <source>
        <dbReference type="ARBA" id="ARBA00009773"/>
    </source>
</evidence>
<proteinExistence type="inferred from homology"/>
<evidence type="ECO:0000256" key="5">
    <source>
        <dbReference type="ARBA" id="ARBA00023136"/>
    </source>
</evidence>
<accession>A0A1C3ENQ7</accession>
<dbReference type="InterPro" id="IPR002549">
    <property type="entry name" value="AI-2E-like"/>
</dbReference>
<dbReference type="STRING" id="1841610.A6X21_04295"/>
<dbReference type="Pfam" id="PF01594">
    <property type="entry name" value="AI-2E_transport"/>
    <property type="match status" value="1"/>
</dbReference>
<dbReference type="Proteomes" id="UP000094828">
    <property type="component" value="Unassembled WGS sequence"/>
</dbReference>
<dbReference type="PANTHER" id="PTHR21716">
    <property type="entry name" value="TRANSMEMBRANE PROTEIN"/>
    <property type="match status" value="1"/>
</dbReference>
<evidence type="ECO:0000313" key="8">
    <source>
        <dbReference type="Proteomes" id="UP000094828"/>
    </source>
</evidence>
<evidence type="ECO:0008006" key="9">
    <source>
        <dbReference type="Google" id="ProtNLM"/>
    </source>
</evidence>
<keyword evidence="5 6" id="KW-0472">Membrane</keyword>